<dbReference type="GO" id="GO:0005524">
    <property type="term" value="F:ATP binding"/>
    <property type="evidence" value="ECO:0007669"/>
    <property type="project" value="UniProtKB-UniRule"/>
</dbReference>
<dbReference type="OrthoDB" id="6179at2"/>
<evidence type="ECO:0000313" key="2">
    <source>
        <dbReference type="EMBL" id="EHM10711.1"/>
    </source>
</evidence>
<dbReference type="Gene3D" id="3.40.50.300">
    <property type="entry name" value="P-loop containing nucleotide triphosphate hydrolases"/>
    <property type="match status" value="1"/>
</dbReference>
<keyword evidence="1" id="KW-0547">Nucleotide-binding</keyword>
<dbReference type="PANTHER" id="PTHR40453">
    <property type="entry name" value="PROTEIN YOEF"/>
    <property type="match status" value="1"/>
</dbReference>
<dbReference type="InterPro" id="IPR012381">
    <property type="entry name" value="EutP_PduV"/>
</dbReference>
<evidence type="ECO:0000313" key="3">
    <source>
        <dbReference type="Proteomes" id="UP000005730"/>
    </source>
</evidence>
<dbReference type="SUPFAM" id="SSF52540">
    <property type="entry name" value="P-loop containing nucleoside triphosphate hydrolases"/>
    <property type="match status" value="1"/>
</dbReference>
<dbReference type="CDD" id="cd00882">
    <property type="entry name" value="Ras_like_GTPase"/>
    <property type="match status" value="1"/>
</dbReference>
<name>H0UQ73_9BACT</name>
<dbReference type="eggNOG" id="COG4917">
    <property type="taxonomic scope" value="Bacteria"/>
</dbReference>
<dbReference type="STRING" id="926567.TheveDRAFT_1593"/>
<comment type="similarity">
    <text evidence="1">Belongs to the EutP/PduV family.</text>
</comment>
<proteinExistence type="inferred from homology"/>
<dbReference type="PIRSF" id="PIRSF036409">
    <property type="entry name" value="EutP_PduV"/>
    <property type="match status" value="1"/>
</dbReference>
<dbReference type="Pfam" id="PF10662">
    <property type="entry name" value="PduV-EutP"/>
    <property type="match status" value="1"/>
</dbReference>
<evidence type="ECO:0000256" key="1">
    <source>
        <dbReference type="PIRNR" id="PIRNR036409"/>
    </source>
</evidence>
<dbReference type="AlphaFoldDB" id="H0UQ73"/>
<dbReference type="PANTHER" id="PTHR40453:SF1">
    <property type="entry name" value="PROTEIN YOEF"/>
    <property type="match status" value="1"/>
</dbReference>
<gene>
    <name evidence="2" type="ORF">TheveDRAFT_1593</name>
</gene>
<dbReference type="Proteomes" id="UP000005730">
    <property type="component" value="Chromosome"/>
</dbReference>
<dbReference type="GO" id="GO:0006576">
    <property type="term" value="P:biogenic amine metabolic process"/>
    <property type="evidence" value="ECO:0007669"/>
    <property type="project" value="InterPro"/>
</dbReference>
<dbReference type="InterPro" id="IPR027417">
    <property type="entry name" value="P-loop_NTPase"/>
</dbReference>
<keyword evidence="3" id="KW-1185">Reference proteome</keyword>
<sequence length="165" mass="17820">MTTSQEKHKLMVIGPSGAGKTTLLKVLGMSEASPCKTEAVCYSSKAVDTPGEFFEIPRFYHALITSSTKAHLVLLVADPTRHVRFPSMFTRAIRARSIGVVNKSDLVSEDLLLKAEAELRRAGVSQVFRVSAVTGEGLEELKGYMRACGVMDQPVKTEPAPGPQG</sequence>
<protein>
    <submittedName>
        <fullName evidence="2">Ethanolamine utilization protein</fullName>
    </submittedName>
</protein>
<dbReference type="EMBL" id="CM001377">
    <property type="protein sequence ID" value="EHM10711.1"/>
    <property type="molecule type" value="Genomic_DNA"/>
</dbReference>
<accession>H0UQ73</accession>
<organism evidence="2 3">
    <name type="scientific">Thermanaerovibrio velox DSM 12556</name>
    <dbReference type="NCBI Taxonomy" id="926567"/>
    <lineage>
        <taxon>Bacteria</taxon>
        <taxon>Thermotogati</taxon>
        <taxon>Synergistota</taxon>
        <taxon>Synergistia</taxon>
        <taxon>Synergistales</taxon>
        <taxon>Synergistaceae</taxon>
        <taxon>Thermanaerovibrio</taxon>
    </lineage>
</organism>
<dbReference type="HOGENOM" id="CLU_113298_2_0_0"/>
<reference evidence="2 3" key="1">
    <citation type="submission" date="2011-10" db="EMBL/GenBank/DDBJ databases">
        <title>The Noncontiguous Finished genome of Thermanaerovibrio velox DSM 12556.</title>
        <authorList>
            <consortium name="US DOE Joint Genome Institute (JGI-PGF)"/>
            <person name="Lucas S."/>
            <person name="Copeland A."/>
            <person name="Lapidus A."/>
            <person name="Glavina del Rio T."/>
            <person name="Dalin E."/>
            <person name="Tice H."/>
            <person name="Bruce D."/>
            <person name="Goodwin L."/>
            <person name="Pitluck S."/>
            <person name="Peters L."/>
            <person name="Mikhailova N."/>
            <person name="Teshima H."/>
            <person name="Kyrpides N."/>
            <person name="Mavromatis K."/>
            <person name="Ivanova N."/>
            <person name="Markowitz V."/>
            <person name="Cheng J.-F."/>
            <person name="Hugenholtz P."/>
            <person name="Woyke T."/>
            <person name="Wu D."/>
            <person name="Spring S."/>
            <person name="Brambilla E.-M."/>
            <person name="Klenk H.-P."/>
            <person name="Eisen J.A."/>
        </authorList>
    </citation>
    <scope>NUCLEOTIDE SEQUENCE [LARGE SCALE GENOMIC DNA]</scope>
    <source>
        <strain evidence="2 3">DSM 12556</strain>
    </source>
</reference>